<dbReference type="InterPro" id="IPR036779">
    <property type="entry name" value="LysM_dom_sf"/>
</dbReference>
<evidence type="ECO:0000256" key="1">
    <source>
        <dbReference type="SAM" id="MobiDB-lite"/>
    </source>
</evidence>
<dbReference type="Gene3D" id="3.10.350.10">
    <property type="entry name" value="LysM domain"/>
    <property type="match status" value="2"/>
</dbReference>
<dbReference type="PANTHER" id="PTHR33734:SF34">
    <property type="entry name" value="SPOIVD-ASSOCIATED FACTOR A"/>
    <property type="match status" value="1"/>
</dbReference>
<evidence type="ECO:0000313" key="3">
    <source>
        <dbReference type="EMBL" id="MFC4356032.1"/>
    </source>
</evidence>
<sequence>MKITIPGGHDTRPYHVVKQGDTMWKIARMHGITLQQLIDENPQIQDPNKLTVGMKVYLPTSLFHRHVVKAGETLWTIAQKYHVDFQELKAANPQLTNPDVISPGDIIWVPKHTVSVQPSYLPLPDLDIPDMNQGWQLESNNSGSHHHPTPPAHPSHPSHPSHPHQPHQGYPIYLYPVWPAHPWHEGCCPYCRKSWI</sequence>
<dbReference type="Proteomes" id="UP001595733">
    <property type="component" value="Unassembled WGS sequence"/>
</dbReference>
<keyword evidence="4" id="KW-1185">Reference proteome</keyword>
<dbReference type="Pfam" id="PF01476">
    <property type="entry name" value="LysM"/>
    <property type="match status" value="2"/>
</dbReference>
<feature type="domain" description="LysM" evidence="2">
    <location>
        <begin position="64"/>
        <end position="109"/>
    </location>
</feature>
<dbReference type="PROSITE" id="PS51782">
    <property type="entry name" value="LYSM"/>
    <property type="match status" value="2"/>
</dbReference>
<dbReference type="SMART" id="SM00257">
    <property type="entry name" value="LysM"/>
    <property type="match status" value="2"/>
</dbReference>
<proteinExistence type="predicted"/>
<gene>
    <name evidence="3" type="ORF">ACFO0S_13305</name>
</gene>
<dbReference type="CDD" id="cd00118">
    <property type="entry name" value="LysM"/>
    <property type="match status" value="2"/>
</dbReference>
<dbReference type="PANTHER" id="PTHR33734">
    <property type="entry name" value="LYSM DOMAIN-CONTAINING GPI-ANCHORED PROTEIN 2"/>
    <property type="match status" value="1"/>
</dbReference>
<feature type="compositionally biased region" description="Polar residues" evidence="1">
    <location>
        <begin position="133"/>
        <end position="143"/>
    </location>
</feature>
<organism evidence="3 4">
    <name type="scientific">Chryseomicrobium palamuruense</name>
    <dbReference type="NCBI Taxonomy" id="682973"/>
    <lineage>
        <taxon>Bacteria</taxon>
        <taxon>Bacillati</taxon>
        <taxon>Bacillota</taxon>
        <taxon>Bacilli</taxon>
        <taxon>Bacillales</taxon>
        <taxon>Caryophanaceae</taxon>
        <taxon>Chryseomicrobium</taxon>
    </lineage>
</organism>
<dbReference type="SUPFAM" id="SSF54106">
    <property type="entry name" value="LysM domain"/>
    <property type="match status" value="2"/>
</dbReference>
<feature type="region of interest" description="Disordered" evidence="1">
    <location>
        <begin position="131"/>
        <end position="165"/>
    </location>
</feature>
<reference evidence="4" key="1">
    <citation type="journal article" date="2019" name="Int. J. Syst. Evol. Microbiol.">
        <title>The Global Catalogue of Microorganisms (GCM) 10K type strain sequencing project: providing services to taxonomists for standard genome sequencing and annotation.</title>
        <authorList>
            <consortium name="The Broad Institute Genomics Platform"/>
            <consortium name="The Broad Institute Genome Sequencing Center for Infectious Disease"/>
            <person name="Wu L."/>
            <person name="Ma J."/>
        </authorList>
    </citation>
    <scope>NUCLEOTIDE SEQUENCE [LARGE SCALE GENOMIC DNA]</scope>
    <source>
        <strain evidence="4">CCUG 50353</strain>
    </source>
</reference>
<feature type="domain" description="LysM" evidence="2">
    <location>
        <begin position="13"/>
        <end position="58"/>
    </location>
</feature>
<evidence type="ECO:0000313" key="4">
    <source>
        <dbReference type="Proteomes" id="UP001595733"/>
    </source>
</evidence>
<dbReference type="InterPro" id="IPR018392">
    <property type="entry name" value="LysM"/>
</dbReference>
<comment type="caution">
    <text evidence="3">The sequence shown here is derived from an EMBL/GenBank/DDBJ whole genome shotgun (WGS) entry which is preliminary data.</text>
</comment>
<name>A0ABV8UXI5_9BACL</name>
<dbReference type="EMBL" id="JBHSEF010000026">
    <property type="protein sequence ID" value="MFC4356032.1"/>
    <property type="molecule type" value="Genomic_DNA"/>
</dbReference>
<evidence type="ECO:0000259" key="2">
    <source>
        <dbReference type="PROSITE" id="PS51782"/>
    </source>
</evidence>
<protein>
    <submittedName>
        <fullName evidence="3">LysM peptidoglycan-binding domain-containing protein</fullName>
    </submittedName>
</protein>
<accession>A0ABV8UXI5</accession>